<dbReference type="AlphaFoldDB" id="A0A399T3R4"/>
<dbReference type="OrthoDB" id="5373226at2"/>
<evidence type="ECO:0000313" key="2">
    <source>
        <dbReference type="Proteomes" id="UP000265926"/>
    </source>
</evidence>
<organism evidence="1 2">
    <name type="scientific">Maribellus luteus</name>
    <dbReference type="NCBI Taxonomy" id="2305463"/>
    <lineage>
        <taxon>Bacteria</taxon>
        <taxon>Pseudomonadati</taxon>
        <taxon>Bacteroidota</taxon>
        <taxon>Bacteroidia</taxon>
        <taxon>Marinilabiliales</taxon>
        <taxon>Prolixibacteraceae</taxon>
        <taxon>Maribellus</taxon>
    </lineage>
</organism>
<dbReference type="InterPro" id="IPR041881">
    <property type="entry name" value="PqqD_sf"/>
</dbReference>
<comment type="caution">
    <text evidence="1">The sequence shown here is derived from an EMBL/GenBank/DDBJ whole genome shotgun (WGS) entry which is preliminary data.</text>
</comment>
<reference evidence="1 2" key="1">
    <citation type="submission" date="2018-08" db="EMBL/GenBank/DDBJ databases">
        <title>Pallidiluteibacterium maritimus gen. nov., sp. nov., isolated from coastal sediment.</title>
        <authorList>
            <person name="Zhou L.Y."/>
        </authorList>
    </citation>
    <scope>NUCLEOTIDE SEQUENCE [LARGE SCALE GENOMIC DNA]</scope>
    <source>
        <strain evidence="1 2">XSD2</strain>
    </source>
</reference>
<accession>A0A399T3R4</accession>
<protein>
    <submittedName>
        <fullName evidence="1">PqqD family protein</fullName>
    </submittedName>
</protein>
<sequence>MKITGEIKISDNGFVFNSRTGDSFNLNPFGLELLKNIESGKDFDQIKNEVLDRFDIDDLTFEKDFYEFCALLKHHQIISQDDPLDFN</sequence>
<dbReference type="Proteomes" id="UP000265926">
    <property type="component" value="Unassembled WGS sequence"/>
</dbReference>
<proteinExistence type="predicted"/>
<dbReference type="Gene3D" id="1.10.10.1150">
    <property type="entry name" value="Coenzyme PQQ synthesis protein D (PqqD)"/>
    <property type="match status" value="1"/>
</dbReference>
<name>A0A399T3R4_9BACT</name>
<dbReference type="RefSeq" id="WP_119437299.1">
    <property type="nucleotide sequence ID" value="NZ_QWGR01000003.1"/>
</dbReference>
<dbReference type="EMBL" id="QWGR01000003">
    <property type="protein sequence ID" value="RIJ49412.1"/>
    <property type="molecule type" value="Genomic_DNA"/>
</dbReference>
<dbReference type="InterPro" id="IPR008792">
    <property type="entry name" value="PQQD"/>
</dbReference>
<gene>
    <name evidence="1" type="ORF">D1614_07685</name>
</gene>
<dbReference type="Pfam" id="PF05402">
    <property type="entry name" value="PqqD"/>
    <property type="match status" value="1"/>
</dbReference>
<keyword evidence="2" id="KW-1185">Reference proteome</keyword>
<evidence type="ECO:0000313" key="1">
    <source>
        <dbReference type="EMBL" id="RIJ49412.1"/>
    </source>
</evidence>